<evidence type="ECO:0000313" key="2">
    <source>
        <dbReference type="Proteomes" id="UP000077266"/>
    </source>
</evidence>
<dbReference type="Proteomes" id="UP000077266">
    <property type="component" value="Unassembled WGS sequence"/>
</dbReference>
<sequence>MRESHPCQIHSPGTLELNLGIGHPEQHQQSGLTASLGISYDGDRAPLRTIVHDRQTAALGQNNIVAGISTGAGTLALEETTAGGTAGLDRIEMVQPVATSGSAPLSVSRRGDFVFTRRRVREGELGYDHELDRD</sequence>
<name>A0A165N4J9_EXIGL</name>
<proteinExistence type="predicted"/>
<keyword evidence="2" id="KW-1185">Reference proteome</keyword>
<organism evidence="1 2">
    <name type="scientific">Exidia glandulosa HHB12029</name>
    <dbReference type="NCBI Taxonomy" id="1314781"/>
    <lineage>
        <taxon>Eukaryota</taxon>
        <taxon>Fungi</taxon>
        <taxon>Dikarya</taxon>
        <taxon>Basidiomycota</taxon>
        <taxon>Agaricomycotina</taxon>
        <taxon>Agaricomycetes</taxon>
        <taxon>Auriculariales</taxon>
        <taxon>Exidiaceae</taxon>
        <taxon>Exidia</taxon>
    </lineage>
</organism>
<dbReference type="InParanoid" id="A0A165N4J9"/>
<gene>
    <name evidence="1" type="ORF">EXIGLDRAFT_722265</name>
</gene>
<evidence type="ECO:0000313" key="1">
    <source>
        <dbReference type="EMBL" id="KZW00198.1"/>
    </source>
</evidence>
<reference evidence="1 2" key="1">
    <citation type="journal article" date="2016" name="Mol. Biol. Evol.">
        <title>Comparative Genomics of Early-Diverging Mushroom-Forming Fungi Provides Insights into the Origins of Lignocellulose Decay Capabilities.</title>
        <authorList>
            <person name="Nagy L.G."/>
            <person name="Riley R."/>
            <person name="Tritt A."/>
            <person name="Adam C."/>
            <person name="Daum C."/>
            <person name="Floudas D."/>
            <person name="Sun H."/>
            <person name="Yadav J.S."/>
            <person name="Pangilinan J."/>
            <person name="Larsson K.H."/>
            <person name="Matsuura K."/>
            <person name="Barry K."/>
            <person name="Labutti K."/>
            <person name="Kuo R."/>
            <person name="Ohm R.A."/>
            <person name="Bhattacharya S.S."/>
            <person name="Shirouzu T."/>
            <person name="Yoshinaga Y."/>
            <person name="Martin F.M."/>
            <person name="Grigoriev I.V."/>
            <person name="Hibbett D.S."/>
        </authorList>
    </citation>
    <scope>NUCLEOTIDE SEQUENCE [LARGE SCALE GENOMIC DNA]</scope>
    <source>
        <strain evidence="1 2">HHB12029</strain>
    </source>
</reference>
<dbReference type="AlphaFoldDB" id="A0A165N4J9"/>
<dbReference type="EMBL" id="KV425902">
    <property type="protein sequence ID" value="KZW00198.1"/>
    <property type="molecule type" value="Genomic_DNA"/>
</dbReference>
<protein>
    <submittedName>
        <fullName evidence="1">Uncharacterized protein</fullName>
    </submittedName>
</protein>
<accession>A0A165N4J9</accession>